<dbReference type="PATRIC" id="fig|1094557.3.peg.402"/>
<evidence type="ECO:0000256" key="1">
    <source>
        <dbReference type="ARBA" id="ARBA00022755"/>
    </source>
</evidence>
<dbReference type="PANTHER" id="PTHR23046:SF2">
    <property type="entry name" value="PHOSPHORIBOSYLAMINOIMIDAZOLE CARBOXYLASE"/>
    <property type="match status" value="1"/>
</dbReference>
<name>J1K2H9_9HYPH</name>
<comment type="pathway">
    <text evidence="3 4">Purine metabolism; IMP biosynthesis via de novo pathway; 5-amino-1-(5-phospho-D-ribosyl)imidazole-4-carboxylate from 5-amino-1-(5-phospho-D-ribosyl)imidazole (N5-CAIR route): step 2/2.</text>
</comment>
<dbReference type="HOGENOM" id="CLU_094982_2_2_5"/>
<evidence type="ECO:0000313" key="7">
    <source>
        <dbReference type="EMBL" id="EJF91315.1"/>
    </source>
</evidence>
<dbReference type="AlphaFoldDB" id="J1K2H9"/>
<feature type="binding site" evidence="3 5">
    <location>
        <position position="14"/>
    </location>
    <ligand>
        <name>substrate</name>
    </ligand>
</feature>
<comment type="caution">
    <text evidence="7">The sequence shown here is derived from an EMBL/GenBank/DDBJ whole genome shotgun (WGS) entry which is preliminary data.</text>
</comment>
<accession>J1K2H9</accession>
<feature type="binding site" evidence="3 5">
    <location>
        <position position="17"/>
    </location>
    <ligand>
        <name>substrate</name>
    </ligand>
</feature>
<dbReference type="GO" id="GO:0034023">
    <property type="term" value="F:5-(carboxyamino)imidazole ribonucleotide mutase activity"/>
    <property type="evidence" value="ECO:0007669"/>
    <property type="project" value="UniProtKB-UniRule"/>
</dbReference>
<dbReference type="EC" id="5.4.99.18" evidence="3 4"/>
<feature type="domain" description="PurE" evidence="6">
    <location>
        <begin position="6"/>
        <end position="157"/>
    </location>
</feature>
<keyword evidence="2 3" id="KW-0413">Isomerase</keyword>
<dbReference type="InterPro" id="IPR033747">
    <property type="entry name" value="PurE_ClassI"/>
</dbReference>
<keyword evidence="8" id="KW-1185">Reference proteome</keyword>
<gene>
    <name evidence="3" type="primary">purE</name>
    <name evidence="7" type="ORF">ME3_00381</name>
</gene>
<dbReference type="GO" id="GO:0006189">
    <property type="term" value="P:'de novo' IMP biosynthetic process"/>
    <property type="evidence" value="ECO:0007669"/>
    <property type="project" value="UniProtKB-UniRule"/>
</dbReference>
<comment type="function">
    <text evidence="3 4">Catalyzes the conversion of N5-carboxyaminoimidazole ribonucleotide (N5-CAIR) to 4-carboxy-5-aminoimidazole ribonucleotide (CAIR).</text>
</comment>
<reference evidence="7 8" key="1">
    <citation type="submission" date="2012-03" db="EMBL/GenBank/DDBJ databases">
        <title>The Genome Sequence of Bartonella melophagi K-2C.</title>
        <authorList>
            <consortium name="The Broad Institute Genome Sequencing Platform"/>
            <consortium name="The Broad Institute Genome Sequencing Center for Infectious Disease"/>
            <person name="Feldgarden M."/>
            <person name="Kirby J."/>
            <person name="Kosoy M."/>
            <person name="Birtles R."/>
            <person name="Probert W.S."/>
            <person name="Chiaraviglio L."/>
            <person name="Young S.K."/>
            <person name="Zeng Q."/>
            <person name="Gargeya S."/>
            <person name="Fitzgerald M."/>
            <person name="Haas B."/>
            <person name="Abouelleil A."/>
            <person name="Alvarado L."/>
            <person name="Arachchi H.M."/>
            <person name="Berlin A."/>
            <person name="Chapman S.B."/>
            <person name="Gearin G."/>
            <person name="Goldberg J."/>
            <person name="Griggs A."/>
            <person name="Gujja S."/>
            <person name="Hansen M."/>
            <person name="Heiman D."/>
            <person name="Howarth C."/>
            <person name="Larimer J."/>
            <person name="Lui A."/>
            <person name="MacDonald P.J.P."/>
            <person name="McCowen C."/>
            <person name="Montmayeur A."/>
            <person name="Murphy C."/>
            <person name="Neiman D."/>
            <person name="Pearson M."/>
            <person name="Priest M."/>
            <person name="Roberts A."/>
            <person name="Saif S."/>
            <person name="Shea T."/>
            <person name="Sisk P."/>
            <person name="Stolte C."/>
            <person name="Sykes S."/>
            <person name="Wortman J."/>
            <person name="Nusbaum C."/>
            <person name="Birren B."/>
        </authorList>
    </citation>
    <scope>NUCLEOTIDE SEQUENCE [LARGE SCALE GENOMIC DNA]</scope>
    <source>
        <strain evidence="7 8">K-2C</strain>
    </source>
</reference>
<evidence type="ECO:0000256" key="5">
    <source>
        <dbReference type="PIRSR" id="PIRSR001338-1"/>
    </source>
</evidence>
<proteinExistence type="inferred from homology"/>
<dbReference type="SUPFAM" id="SSF52255">
    <property type="entry name" value="N5-CAIR mutase (phosphoribosylaminoimidazole carboxylase, PurE)"/>
    <property type="match status" value="1"/>
</dbReference>
<dbReference type="eggNOG" id="COG0041">
    <property type="taxonomic scope" value="Bacteria"/>
</dbReference>
<dbReference type="InterPro" id="IPR024694">
    <property type="entry name" value="PurE_prokaryotes"/>
</dbReference>
<evidence type="ECO:0000256" key="2">
    <source>
        <dbReference type="ARBA" id="ARBA00023235"/>
    </source>
</evidence>
<feature type="binding site" evidence="3 5">
    <location>
        <position position="44"/>
    </location>
    <ligand>
        <name>substrate</name>
    </ligand>
</feature>
<dbReference type="RefSeq" id="WP_007476610.1">
    <property type="nucleotide sequence ID" value="NZ_JH725081.1"/>
</dbReference>
<dbReference type="InterPro" id="IPR000031">
    <property type="entry name" value="PurE_dom"/>
</dbReference>
<evidence type="ECO:0000259" key="6">
    <source>
        <dbReference type="SMART" id="SM01001"/>
    </source>
</evidence>
<sequence length="171" mass="18022">MTKHAFDVAIVMGSQSDWQTMRHSADILTQLGISHISQIISAHRTPDRLYHFAKGAKAAGFKVLIAGAGGAAHLPGMLAALTPLPVFGVPVQSRILSGQDSLLSIVQMPAGIPVGTLAIGKAGAINAALLSAAVMAVYDESLAKRLEKWRKQQTENIAEYPTNEVLDAPSS</sequence>
<evidence type="ECO:0000256" key="4">
    <source>
        <dbReference type="PIRNR" id="PIRNR001338"/>
    </source>
</evidence>
<dbReference type="Proteomes" id="UP000009017">
    <property type="component" value="Unassembled WGS sequence"/>
</dbReference>
<comment type="similarity">
    <text evidence="3">Belongs to the AIR carboxylase family. Class I subfamily.</text>
</comment>
<dbReference type="Pfam" id="PF00731">
    <property type="entry name" value="AIRC"/>
    <property type="match status" value="1"/>
</dbReference>
<dbReference type="OrthoDB" id="9791908at2"/>
<dbReference type="HAMAP" id="MF_01929">
    <property type="entry name" value="PurE_classI"/>
    <property type="match status" value="1"/>
</dbReference>
<evidence type="ECO:0000313" key="8">
    <source>
        <dbReference type="Proteomes" id="UP000009017"/>
    </source>
</evidence>
<dbReference type="PANTHER" id="PTHR23046">
    <property type="entry name" value="PHOSPHORIBOSYLAMINOIMIDAZOLE CARBOXYLASE CATALYTIC SUBUNIT"/>
    <property type="match status" value="1"/>
</dbReference>
<dbReference type="NCBIfam" id="TIGR01162">
    <property type="entry name" value="purE"/>
    <property type="match status" value="1"/>
</dbReference>
<keyword evidence="1 3" id="KW-0658">Purine biosynthesis</keyword>
<dbReference type="UniPathway" id="UPA00074">
    <property type="reaction ID" value="UER00943"/>
</dbReference>
<evidence type="ECO:0000256" key="3">
    <source>
        <dbReference type="HAMAP-Rule" id="MF_01929"/>
    </source>
</evidence>
<comment type="catalytic activity">
    <reaction evidence="3 4">
        <text>5-carboxyamino-1-(5-phospho-D-ribosyl)imidazole + H(+) = 5-amino-1-(5-phospho-D-ribosyl)imidazole-4-carboxylate</text>
        <dbReference type="Rhea" id="RHEA:13193"/>
        <dbReference type="ChEBI" id="CHEBI:15378"/>
        <dbReference type="ChEBI" id="CHEBI:58730"/>
        <dbReference type="ChEBI" id="CHEBI:77657"/>
        <dbReference type="EC" id="5.4.99.18"/>
    </reaction>
</comment>
<dbReference type="PIRSF" id="PIRSF001338">
    <property type="entry name" value="AIR_carboxylase"/>
    <property type="match status" value="1"/>
</dbReference>
<dbReference type="EMBL" id="AIMA01000004">
    <property type="protein sequence ID" value="EJF91315.1"/>
    <property type="molecule type" value="Genomic_DNA"/>
</dbReference>
<dbReference type="SMART" id="SM01001">
    <property type="entry name" value="AIRC"/>
    <property type="match status" value="1"/>
</dbReference>
<protein>
    <recommendedName>
        <fullName evidence="3 4">N5-carboxyaminoimidazole ribonucleotide mutase</fullName>
        <shortName evidence="3 4">N5-CAIR mutase</shortName>
        <ecNumber evidence="3 4">5.4.99.18</ecNumber>
    </recommendedName>
    <alternativeName>
        <fullName evidence="3">5-(carboxyamino)imidazole ribonucleotide mutase</fullName>
    </alternativeName>
</protein>
<organism evidence="7 8">
    <name type="scientific">Bartonella melophagi K-2C</name>
    <dbReference type="NCBI Taxonomy" id="1094557"/>
    <lineage>
        <taxon>Bacteria</taxon>
        <taxon>Pseudomonadati</taxon>
        <taxon>Pseudomonadota</taxon>
        <taxon>Alphaproteobacteria</taxon>
        <taxon>Hyphomicrobiales</taxon>
        <taxon>Bartonellaceae</taxon>
        <taxon>Bartonella</taxon>
    </lineage>
</organism>
<dbReference type="Gene3D" id="3.40.50.1970">
    <property type="match status" value="1"/>
</dbReference>